<name>A0A0A9E7S4_ARUDO</name>
<feature type="compositionally biased region" description="Low complexity" evidence="1">
    <location>
        <begin position="98"/>
        <end position="118"/>
    </location>
</feature>
<reference evidence="2" key="1">
    <citation type="submission" date="2014-09" db="EMBL/GenBank/DDBJ databases">
        <authorList>
            <person name="Magalhaes I.L.F."/>
            <person name="Oliveira U."/>
            <person name="Santos F.R."/>
            <person name="Vidigal T.H.D.A."/>
            <person name="Brescovit A.D."/>
            <person name="Santos A.J."/>
        </authorList>
    </citation>
    <scope>NUCLEOTIDE SEQUENCE</scope>
    <source>
        <tissue evidence="2">Shoot tissue taken approximately 20 cm above the soil surface</tissue>
    </source>
</reference>
<sequence length="137" mass="15061">MEPATRRWSARGVLTRALILAVAALALRLLYGAFIAVSAGGAGWPLYLAAVVGAHRQEDLRPGGNPVPGALAQPRVAQGGRLPRRRPRRPPRRRHPRAVLPRGLPRWRAGGARAAGARGVRRRRRREEAFAAARRRR</sequence>
<dbReference type="EMBL" id="GBRH01201804">
    <property type="protein sequence ID" value="JAD96091.1"/>
    <property type="molecule type" value="Transcribed_RNA"/>
</dbReference>
<organism evidence="2">
    <name type="scientific">Arundo donax</name>
    <name type="common">Giant reed</name>
    <name type="synonym">Donax arundinaceus</name>
    <dbReference type="NCBI Taxonomy" id="35708"/>
    <lineage>
        <taxon>Eukaryota</taxon>
        <taxon>Viridiplantae</taxon>
        <taxon>Streptophyta</taxon>
        <taxon>Embryophyta</taxon>
        <taxon>Tracheophyta</taxon>
        <taxon>Spermatophyta</taxon>
        <taxon>Magnoliopsida</taxon>
        <taxon>Liliopsida</taxon>
        <taxon>Poales</taxon>
        <taxon>Poaceae</taxon>
        <taxon>PACMAD clade</taxon>
        <taxon>Arundinoideae</taxon>
        <taxon>Arundineae</taxon>
        <taxon>Arundo</taxon>
    </lineage>
</organism>
<feature type="region of interest" description="Disordered" evidence="1">
    <location>
        <begin position="58"/>
        <end position="137"/>
    </location>
</feature>
<reference evidence="2" key="2">
    <citation type="journal article" date="2015" name="Data Brief">
        <title>Shoot transcriptome of the giant reed, Arundo donax.</title>
        <authorList>
            <person name="Barrero R.A."/>
            <person name="Guerrero F.D."/>
            <person name="Moolhuijzen P."/>
            <person name="Goolsby J.A."/>
            <person name="Tidwell J."/>
            <person name="Bellgard S.E."/>
            <person name="Bellgard M.I."/>
        </authorList>
    </citation>
    <scope>NUCLEOTIDE SEQUENCE</scope>
    <source>
        <tissue evidence="2">Shoot tissue taken approximately 20 cm above the soil surface</tissue>
    </source>
</reference>
<protein>
    <submittedName>
        <fullName evidence="2">Uncharacterized protein</fullName>
    </submittedName>
</protein>
<feature type="compositionally biased region" description="Basic residues" evidence="1">
    <location>
        <begin position="82"/>
        <end position="97"/>
    </location>
</feature>
<accession>A0A0A9E7S4</accession>
<proteinExistence type="predicted"/>
<evidence type="ECO:0000256" key="1">
    <source>
        <dbReference type="SAM" id="MobiDB-lite"/>
    </source>
</evidence>
<dbReference type="AlphaFoldDB" id="A0A0A9E7S4"/>
<evidence type="ECO:0000313" key="2">
    <source>
        <dbReference type="EMBL" id="JAD96091.1"/>
    </source>
</evidence>